<protein>
    <recommendedName>
        <fullName evidence="2">SseB protein N-terminal domain-containing protein</fullName>
    </recommendedName>
</protein>
<feature type="compositionally biased region" description="Low complexity" evidence="1">
    <location>
        <begin position="241"/>
        <end position="254"/>
    </location>
</feature>
<sequence>MSDQTPLDAARAAMEAEPEDDTLRMAFYARLAETELCLMLGDEAEGDSLAPEVFDTEDGRFVLCFEREESLAAFAGAPAPYAALPGRTLTGMLAGQGVGIALNLDDPDHSALVSPEAIGWLDGILSHAPDEALARPESVEAPNGLPEALLSALDAKLARAAGLARHAYLAAVGYEDGSRGHLLAITGAAAAAQPTLARAVNEALVFSGLEAGALDVAFLDTFDPLAARLARVALRFDLPEPETAPASAPGAPGSDPDRPPRLR</sequence>
<evidence type="ECO:0000313" key="3">
    <source>
        <dbReference type="EMBL" id="SFD46957.1"/>
    </source>
</evidence>
<dbReference type="RefSeq" id="WP_149754020.1">
    <property type="nucleotide sequence ID" value="NZ_FOMS01000001.1"/>
</dbReference>
<dbReference type="AlphaFoldDB" id="A0A1I1SKG6"/>
<proteinExistence type="predicted"/>
<feature type="domain" description="SseB protein N-terminal" evidence="2">
    <location>
        <begin position="11"/>
        <end position="119"/>
    </location>
</feature>
<feature type="region of interest" description="Disordered" evidence="1">
    <location>
        <begin position="241"/>
        <end position="263"/>
    </location>
</feature>
<dbReference type="EMBL" id="FOMS01000001">
    <property type="protein sequence ID" value="SFD46957.1"/>
    <property type="molecule type" value="Genomic_DNA"/>
</dbReference>
<organism evidence="3 4">
    <name type="scientific">Roseivivax sediminis</name>
    <dbReference type="NCBI Taxonomy" id="936889"/>
    <lineage>
        <taxon>Bacteria</taxon>
        <taxon>Pseudomonadati</taxon>
        <taxon>Pseudomonadota</taxon>
        <taxon>Alphaproteobacteria</taxon>
        <taxon>Rhodobacterales</taxon>
        <taxon>Roseobacteraceae</taxon>
        <taxon>Roseivivax</taxon>
    </lineage>
</organism>
<accession>A0A1I1SKG6</accession>
<evidence type="ECO:0000313" key="4">
    <source>
        <dbReference type="Proteomes" id="UP000325289"/>
    </source>
</evidence>
<gene>
    <name evidence="3" type="ORF">SAMN04515678_101210</name>
</gene>
<dbReference type="Proteomes" id="UP000325289">
    <property type="component" value="Unassembled WGS sequence"/>
</dbReference>
<keyword evidence="4" id="KW-1185">Reference proteome</keyword>
<dbReference type="InterPro" id="IPR009839">
    <property type="entry name" value="SseB_N"/>
</dbReference>
<name>A0A1I1SKG6_9RHOB</name>
<dbReference type="Pfam" id="PF07179">
    <property type="entry name" value="SseB"/>
    <property type="match status" value="1"/>
</dbReference>
<dbReference type="OrthoDB" id="7831317at2"/>
<evidence type="ECO:0000259" key="2">
    <source>
        <dbReference type="Pfam" id="PF07179"/>
    </source>
</evidence>
<reference evidence="3 4" key="1">
    <citation type="submission" date="2016-10" db="EMBL/GenBank/DDBJ databases">
        <authorList>
            <person name="Varghese N."/>
            <person name="Submissions S."/>
        </authorList>
    </citation>
    <scope>NUCLEOTIDE SEQUENCE [LARGE SCALE GENOMIC DNA]</scope>
    <source>
        <strain evidence="4">YIM D21,KCTC 23444,ACCC 10710</strain>
    </source>
</reference>
<evidence type="ECO:0000256" key="1">
    <source>
        <dbReference type="SAM" id="MobiDB-lite"/>
    </source>
</evidence>